<dbReference type="InterPro" id="IPR042360">
    <property type="entry name" value="AIMP2"/>
</dbReference>
<comment type="subcellular location">
    <subcellularLocation>
        <location evidence="2">Cytoplasm</location>
        <location evidence="2">Cytosol</location>
    </subcellularLocation>
    <subcellularLocation>
        <location evidence="1">Nucleus</location>
    </subcellularLocation>
</comment>
<evidence type="ECO:0000313" key="7">
    <source>
        <dbReference type="Ensembl" id="ENSSVLP00005029360.1"/>
    </source>
</evidence>
<accession>A0A8D2DT00</accession>
<dbReference type="GO" id="GO:0005634">
    <property type="term" value="C:nucleus"/>
    <property type="evidence" value="ECO:0007669"/>
    <property type="project" value="UniProtKB-SubCell"/>
</dbReference>
<dbReference type="GO" id="GO:0005829">
    <property type="term" value="C:cytosol"/>
    <property type="evidence" value="ECO:0007669"/>
    <property type="project" value="UniProtKB-SubCell"/>
</dbReference>
<dbReference type="SUPFAM" id="SSF47616">
    <property type="entry name" value="GST C-terminal domain-like"/>
    <property type="match status" value="1"/>
</dbReference>
<protein>
    <recommendedName>
        <fullName evidence="6">AIMP2 thioredoxin-like domain-containing protein</fullName>
    </recommendedName>
</protein>
<evidence type="ECO:0000256" key="1">
    <source>
        <dbReference type="ARBA" id="ARBA00004123"/>
    </source>
</evidence>
<dbReference type="PANTHER" id="PTHR13438:SF2">
    <property type="entry name" value="AMINOACYL TRNA SYNTHASE COMPLEX-INTERACTING MULTIFUNCTIONAL PROTEIN 2"/>
    <property type="match status" value="1"/>
</dbReference>
<dbReference type="InterPro" id="IPR036282">
    <property type="entry name" value="Glutathione-S-Trfase_C_sf"/>
</dbReference>
<dbReference type="InterPro" id="IPR041503">
    <property type="entry name" value="AIMP2_thioredoxin"/>
</dbReference>
<evidence type="ECO:0000313" key="8">
    <source>
        <dbReference type="Proteomes" id="UP000694564"/>
    </source>
</evidence>
<dbReference type="Pfam" id="PF18569">
    <property type="entry name" value="Thioredoxin_16"/>
    <property type="match status" value="1"/>
</dbReference>
<proteinExistence type="predicted"/>
<dbReference type="AlphaFoldDB" id="A0A8D2DT00"/>
<evidence type="ECO:0000256" key="4">
    <source>
        <dbReference type="ARBA" id="ARBA00022917"/>
    </source>
</evidence>
<keyword evidence="4" id="KW-0648">Protein biosynthesis</keyword>
<dbReference type="Ensembl" id="ENSSVLT00005032616.1">
    <property type="protein sequence ID" value="ENSSVLP00005029360.1"/>
    <property type="gene ID" value="ENSSVLG00005023205.1"/>
</dbReference>
<dbReference type="GO" id="GO:0017101">
    <property type="term" value="C:aminoacyl-tRNA synthetase multienzyme complex"/>
    <property type="evidence" value="ECO:0007669"/>
    <property type="project" value="InterPro"/>
</dbReference>
<dbReference type="Proteomes" id="UP000694564">
    <property type="component" value="Chromosome 12"/>
</dbReference>
<dbReference type="Gene3D" id="1.20.1050.130">
    <property type="match status" value="1"/>
</dbReference>
<dbReference type="GeneTree" id="ENSGT00390000015826"/>
<keyword evidence="5" id="KW-0539">Nucleus</keyword>
<dbReference type="OrthoDB" id="2309723at2759"/>
<dbReference type="PANTHER" id="PTHR13438">
    <property type="entry name" value="AMINOACYL TRNA SYNTHASE COMPLEX-INTERACTING MULTIFUNCTIONAL PROTEIN"/>
    <property type="match status" value="1"/>
</dbReference>
<reference evidence="7" key="1">
    <citation type="submission" date="2025-08" db="UniProtKB">
        <authorList>
            <consortium name="Ensembl"/>
        </authorList>
    </citation>
    <scope>IDENTIFICATION</scope>
</reference>
<organism evidence="7 8">
    <name type="scientific">Sciurus vulgaris</name>
    <name type="common">Eurasian red squirrel</name>
    <dbReference type="NCBI Taxonomy" id="55149"/>
    <lineage>
        <taxon>Eukaryota</taxon>
        <taxon>Metazoa</taxon>
        <taxon>Chordata</taxon>
        <taxon>Craniata</taxon>
        <taxon>Vertebrata</taxon>
        <taxon>Euteleostomi</taxon>
        <taxon>Mammalia</taxon>
        <taxon>Eutheria</taxon>
        <taxon>Euarchontoglires</taxon>
        <taxon>Glires</taxon>
        <taxon>Rodentia</taxon>
        <taxon>Sciuromorpha</taxon>
        <taxon>Sciuridae</taxon>
        <taxon>Sciurinae</taxon>
        <taxon>Sciurini</taxon>
        <taxon>Sciurus</taxon>
    </lineage>
</organism>
<evidence type="ECO:0000256" key="5">
    <source>
        <dbReference type="ARBA" id="ARBA00023242"/>
    </source>
</evidence>
<dbReference type="GO" id="GO:0006412">
    <property type="term" value="P:translation"/>
    <property type="evidence" value="ECO:0007669"/>
    <property type="project" value="UniProtKB-KW"/>
</dbReference>
<name>A0A8D2DT00_SCIVU</name>
<evidence type="ECO:0000256" key="2">
    <source>
        <dbReference type="ARBA" id="ARBA00004514"/>
    </source>
</evidence>
<feature type="domain" description="AIMP2 thioredoxin-like" evidence="6">
    <location>
        <begin position="40"/>
        <end position="117"/>
    </location>
</feature>
<keyword evidence="3" id="KW-0963">Cytoplasm</keyword>
<sequence length="256" mass="28420">MIHMPDADLDVTNIMHAGEPITLMTNALDLNSVLGKDYGALKDIMIKGNSASLPLSLLLLHSLLCESYRVLSTNLLKCFVEQTRKQHCHEYQLGFTLIWKVVPKTQMTFSVQTMCPMEGEENIARFLFSLFGQKHNAVNSALIGSWVDIAIFQLKEGGSKEKAIVFCSMNSALGKILWLVGNKLTMVDVLLWPVLQQTGCCSAATPANGQWWLRSCENLAPSTLLSIICTIKEDVCKSERAVKNYQTNRNSKTGCC</sequence>
<reference evidence="7" key="2">
    <citation type="submission" date="2025-09" db="UniProtKB">
        <authorList>
            <consortium name="Ensembl"/>
        </authorList>
    </citation>
    <scope>IDENTIFICATION</scope>
</reference>
<evidence type="ECO:0000256" key="3">
    <source>
        <dbReference type="ARBA" id="ARBA00022490"/>
    </source>
</evidence>
<evidence type="ECO:0000259" key="6">
    <source>
        <dbReference type="Pfam" id="PF18569"/>
    </source>
</evidence>
<keyword evidence="8" id="KW-1185">Reference proteome</keyword>